<dbReference type="Gene3D" id="3.30.930.10">
    <property type="entry name" value="Bira Bifunctional Protein, Domain 2"/>
    <property type="match status" value="2"/>
</dbReference>
<dbReference type="RefSeq" id="WP_104724532.1">
    <property type="nucleotide sequence ID" value="NZ_FZNE01000003.1"/>
</dbReference>
<dbReference type="GO" id="GO:0006433">
    <property type="term" value="P:prolyl-tRNA aminoacylation"/>
    <property type="evidence" value="ECO:0007669"/>
    <property type="project" value="UniProtKB-UniRule"/>
</dbReference>
<proteinExistence type="inferred from homology"/>
<evidence type="ECO:0000256" key="4">
    <source>
        <dbReference type="ARBA" id="ARBA00022598"/>
    </source>
</evidence>
<evidence type="ECO:0000256" key="10">
    <source>
        <dbReference type="HAMAP-Rule" id="MF_01569"/>
    </source>
</evidence>
<organism evidence="12 13">
    <name type="scientific">Helicobacter cholecystus</name>
    <dbReference type="NCBI Taxonomy" id="45498"/>
    <lineage>
        <taxon>Bacteria</taxon>
        <taxon>Pseudomonadati</taxon>
        <taxon>Campylobacterota</taxon>
        <taxon>Epsilonproteobacteria</taxon>
        <taxon>Campylobacterales</taxon>
        <taxon>Helicobacteraceae</taxon>
        <taxon>Helicobacter</taxon>
    </lineage>
</organism>
<dbReference type="PANTHER" id="PTHR42753">
    <property type="entry name" value="MITOCHONDRIAL RIBOSOME PROTEIN L39/PROLYL-TRNA LIGASE FAMILY MEMBER"/>
    <property type="match status" value="1"/>
</dbReference>
<dbReference type="GO" id="GO:0005829">
    <property type="term" value="C:cytosol"/>
    <property type="evidence" value="ECO:0007669"/>
    <property type="project" value="TreeGrafter"/>
</dbReference>
<comment type="subunit">
    <text evidence="2 10">Homodimer.</text>
</comment>
<accession>A0A3D8IX76</accession>
<dbReference type="NCBIfam" id="NF006625">
    <property type="entry name" value="PRK09194.1"/>
    <property type="match status" value="1"/>
</dbReference>
<dbReference type="GO" id="GO:0005524">
    <property type="term" value="F:ATP binding"/>
    <property type="evidence" value="ECO:0007669"/>
    <property type="project" value="UniProtKB-UniRule"/>
</dbReference>
<comment type="caution">
    <text evidence="12">The sequence shown here is derived from an EMBL/GenBank/DDBJ whole genome shotgun (WGS) entry which is preliminary data.</text>
</comment>
<dbReference type="SUPFAM" id="SSF52954">
    <property type="entry name" value="Class II aaRS ABD-related"/>
    <property type="match status" value="1"/>
</dbReference>
<dbReference type="Pfam" id="PF03129">
    <property type="entry name" value="HGTP_anticodon"/>
    <property type="match status" value="1"/>
</dbReference>
<dbReference type="FunFam" id="3.30.930.10:FF:000066">
    <property type="entry name" value="Proline--tRNA ligase"/>
    <property type="match status" value="1"/>
</dbReference>
<evidence type="ECO:0000256" key="8">
    <source>
        <dbReference type="ARBA" id="ARBA00023146"/>
    </source>
</evidence>
<dbReference type="PRINTS" id="PR01046">
    <property type="entry name" value="TRNASYNTHPRO"/>
</dbReference>
<evidence type="ECO:0000313" key="12">
    <source>
        <dbReference type="EMBL" id="RDU69515.1"/>
    </source>
</evidence>
<dbReference type="SUPFAM" id="SSF55681">
    <property type="entry name" value="Class II aaRS and biotin synthetases"/>
    <property type="match status" value="1"/>
</dbReference>
<dbReference type="InterPro" id="IPR006195">
    <property type="entry name" value="aa-tRNA-synth_II"/>
</dbReference>
<dbReference type="PANTHER" id="PTHR42753:SF2">
    <property type="entry name" value="PROLINE--TRNA LIGASE"/>
    <property type="match status" value="1"/>
</dbReference>
<dbReference type="CDD" id="cd00861">
    <property type="entry name" value="ProRS_anticodon_short"/>
    <property type="match status" value="1"/>
</dbReference>
<comment type="function">
    <text evidence="10">Catalyzes the attachment of proline to tRNA(Pro) in a two-step reaction: proline is first activated by ATP to form Pro-AMP and then transferred to the acceptor end of tRNA(Pro). As ProRS can inadvertently accommodate and process non-cognate amino acids such as alanine and cysteine, to avoid such errors it has two additional distinct editing activities against alanine. One activity is designated as 'pretransfer' editing and involves the tRNA(Pro)-independent hydrolysis of activated Ala-AMP. The other activity is designated 'posttransfer' editing and involves deacylation of mischarged Ala-tRNA(Pro). The misacylated Cys-tRNA(Pro) is not edited by ProRS.</text>
</comment>
<keyword evidence="7 10" id="KW-0648">Protein biosynthesis</keyword>
<keyword evidence="8 10" id="KW-0030">Aminoacyl-tRNA synthetase</keyword>
<gene>
    <name evidence="10" type="primary">proS</name>
    <name evidence="12" type="ORF">CQA62_02375</name>
</gene>
<evidence type="ECO:0000256" key="5">
    <source>
        <dbReference type="ARBA" id="ARBA00022741"/>
    </source>
</evidence>
<dbReference type="GO" id="GO:0002161">
    <property type="term" value="F:aminoacyl-tRNA deacylase activity"/>
    <property type="evidence" value="ECO:0007669"/>
    <property type="project" value="InterPro"/>
</dbReference>
<sequence>MRMSQSFIFTTKETPKDAELKSHQYLLRAGYIQQVGAGIYNLLPLGYRVLENIKNIIRKEMDASGAQELLLGFVTPASLWQKSGRYEKYGKELLRFKDRKDQDFVLGPTHEEAVVECVKGRVKSYKQLPLNLYQIHLKFRDELRARFGLIRGREFVMKDAYSFHSNSEDLDREFLLMESTYRKIFDSFGVEYVVVEADSGAIGGSGSKEFMLLADCGEDTLIVCKNCGYASNIEAGKRKKKDYPLCKNNLQTISTPNLKSISELSSTLNIPPFHILKCVAKGVRMQEGENKVALFFLNGADELEETKAYNAISRIDANVLELYDIPSDELKAKGYCVGFMGVGAQGDFIIYDEEIKEGEVYLSGGNEINLHTYIQIDRGVNKADLVAVQEGDECPCCAGKLEYKKGIEVGHIFKLGEKYSASMGATFLDIHGKAQHFIMGCYGIGVSRLICAIAEQKSDERGLVWERNIAPYECVIMISNIKNQAQREAGEKLYAKLQAQGIKVLLDDRDERFGVKITDFELLGIPVGYLIGKTLEEGKIEKITRKGMNREILEFAEVIGE</sequence>
<dbReference type="InterPro" id="IPR045864">
    <property type="entry name" value="aa-tRNA-synth_II/BPL/LPL"/>
</dbReference>
<evidence type="ECO:0000259" key="11">
    <source>
        <dbReference type="PROSITE" id="PS50862"/>
    </source>
</evidence>
<protein>
    <recommendedName>
        <fullName evidence="10">Proline--tRNA ligase</fullName>
        <ecNumber evidence="10">6.1.1.15</ecNumber>
    </recommendedName>
    <alternativeName>
        <fullName evidence="10">Prolyl-tRNA synthetase</fullName>
        <shortName evidence="10">ProRS</shortName>
    </alternativeName>
</protein>
<keyword evidence="6 10" id="KW-0067">ATP-binding</keyword>
<dbReference type="InterPro" id="IPR050062">
    <property type="entry name" value="Pro-tRNA_synthetase"/>
</dbReference>
<dbReference type="CDD" id="cd00779">
    <property type="entry name" value="ProRS_core_prok"/>
    <property type="match status" value="1"/>
</dbReference>
<reference evidence="12 13" key="1">
    <citation type="submission" date="2018-04" db="EMBL/GenBank/DDBJ databases">
        <title>Novel Campyloabacter and Helicobacter Species and Strains.</title>
        <authorList>
            <person name="Mannion A.J."/>
            <person name="Shen Z."/>
            <person name="Fox J.G."/>
        </authorList>
    </citation>
    <scope>NUCLEOTIDE SEQUENCE [LARGE SCALE GENOMIC DNA]</scope>
    <source>
        <strain evidence="12 13">ATCC 700242</strain>
    </source>
</reference>
<dbReference type="EC" id="6.1.1.15" evidence="10"/>
<comment type="similarity">
    <text evidence="10">Belongs to the class-II aminoacyl-tRNA synthetase family. ProS type 1 subfamily.</text>
</comment>
<dbReference type="InterPro" id="IPR002314">
    <property type="entry name" value="aa-tRNA-synt_IIb"/>
</dbReference>
<evidence type="ECO:0000256" key="1">
    <source>
        <dbReference type="ARBA" id="ARBA00004496"/>
    </source>
</evidence>
<keyword evidence="4 10" id="KW-0436">Ligase</keyword>
<evidence type="ECO:0000256" key="3">
    <source>
        <dbReference type="ARBA" id="ARBA00022490"/>
    </source>
</evidence>
<dbReference type="EMBL" id="NXLU01000002">
    <property type="protein sequence ID" value="RDU69515.1"/>
    <property type="molecule type" value="Genomic_DNA"/>
</dbReference>
<dbReference type="GO" id="GO:0004827">
    <property type="term" value="F:proline-tRNA ligase activity"/>
    <property type="evidence" value="ECO:0007669"/>
    <property type="project" value="UniProtKB-UniRule"/>
</dbReference>
<dbReference type="Proteomes" id="UP000257067">
    <property type="component" value="Unassembled WGS sequence"/>
</dbReference>
<evidence type="ECO:0000256" key="2">
    <source>
        <dbReference type="ARBA" id="ARBA00011738"/>
    </source>
</evidence>
<dbReference type="SUPFAM" id="SSF55826">
    <property type="entry name" value="YbaK/ProRS associated domain"/>
    <property type="match status" value="1"/>
</dbReference>
<comment type="domain">
    <text evidence="10">Consists of three domains: the N-terminal catalytic domain, the editing domain and the C-terminal anticodon-binding domain.</text>
</comment>
<dbReference type="InterPro" id="IPR002316">
    <property type="entry name" value="Pro-tRNA-ligase_IIa"/>
</dbReference>
<comment type="subcellular location">
    <subcellularLocation>
        <location evidence="1 10">Cytoplasm</location>
    </subcellularLocation>
</comment>
<keyword evidence="13" id="KW-1185">Reference proteome</keyword>
<keyword evidence="3 10" id="KW-0963">Cytoplasm</keyword>
<dbReference type="Pfam" id="PF00587">
    <property type="entry name" value="tRNA-synt_2b"/>
    <property type="match status" value="1"/>
</dbReference>
<dbReference type="PROSITE" id="PS50862">
    <property type="entry name" value="AA_TRNA_LIGASE_II"/>
    <property type="match status" value="1"/>
</dbReference>
<dbReference type="InterPro" id="IPR004154">
    <property type="entry name" value="Anticodon-bd"/>
</dbReference>
<dbReference type="InterPro" id="IPR036754">
    <property type="entry name" value="YbaK/aa-tRNA-synt-asso_dom_sf"/>
</dbReference>
<dbReference type="InterPro" id="IPR004500">
    <property type="entry name" value="Pro-tRNA-synth_IIa_bac-type"/>
</dbReference>
<comment type="catalytic activity">
    <reaction evidence="9 10">
        <text>tRNA(Pro) + L-proline + ATP = L-prolyl-tRNA(Pro) + AMP + diphosphate</text>
        <dbReference type="Rhea" id="RHEA:14305"/>
        <dbReference type="Rhea" id="RHEA-COMP:9700"/>
        <dbReference type="Rhea" id="RHEA-COMP:9702"/>
        <dbReference type="ChEBI" id="CHEBI:30616"/>
        <dbReference type="ChEBI" id="CHEBI:33019"/>
        <dbReference type="ChEBI" id="CHEBI:60039"/>
        <dbReference type="ChEBI" id="CHEBI:78442"/>
        <dbReference type="ChEBI" id="CHEBI:78532"/>
        <dbReference type="ChEBI" id="CHEBI:456215"/>
        <dbReference type="EC" id="6.1.1.15"/>
    </reaction>
</comment>
<evidence type="ECO:0000256" key="6">
    <source>
        <dbReference type="ARBA" id="ARBA00022840"/>
    </source>
</evidence>
<dbReference type="HAMAP" id="MF_01569">
    <property type="entry name" value="Pro_tRNA_synth_type1"/>
    <property type="match status" value="1"/>
</dbReference>
<name>A0A3D8IX76_9HELI</name>
<dbReference type="AlphaFoldDB" id="A0A3D8IX76"/>
<dbReference type="InterPro" id="IPR023717">
    <property type="entry name" value="Pro-tRNA-Synthase_IIa_type1"/>
</dbReference>
<dbReference type="InterPro" id="IPR036621">
    <property type="entry name" value="Anticodon-bd_dom_sf"/>
</dbReference>
<dbReference type="InterPro" id="IPR044140">
    <property type="entry name" value="ProRS_anticodon_short"/>
</dbReference>
<keyword evidence="5 10" id="KW-0547">Nucleotide-binding</keyword>
<evidence type="ECO:0000256" key="9">
    <source>
        <dbReference type="ARBA" id="ARBA00047671"/>
    </source>
</evidence>
<dbReference type="NCBIfam" id="TIGR00409">
    <property type="entry name" value="proS_fam_II"/>
    <property type="match status" value="1"/>
</dbReference>
<evidence type="ECO:0000256" key="7">
    <source>
        <dbReference type="ARBA" id="ARBA00022917"/>
    </source>
</evidence>
<feature type="domain" description="Aminoacyl-transfer RNA synthetases class-II family profile" evidence="11">
    <location>
        <begin position="33"/>
        <end position="471"/>
    </location>
</feature>
<dbReference type="Gene3D" id="3.40.50.800">
    <property type="entry name" value="Anticodon-binding domain"/>
    <property type="match status" value="1"/>
</dbReference>
<dbReference type="InterPro" id="IPR033730">
    <property type="entry name" value="ProRS_core_prok"/>
</dbReference>
<evidence type="ECO:0000313" key="13">
    <source>
        <dbReference type="Proteomes" id="UP000257067"/>
    </source>
</evidence>
<dbReference type="OrthoDB" id="9809052at2"/>